<keyword evidence="8" id="KW-1185">Reference proteome</keyword>
<evidence type="ECO:0000256" key="4">
    <source>
        <dbReference type="ARBA" id="ARBA00022857"/>
    </source>
</evidence>
<gene>
    <name evidence="7" type="ORF">ABIE13_004410</name>
</gene>
<evidence type="ECO:0000259" key="6">
    <source>
        <dbReference type="Pfam" id="PF00724"/>
    </source>
</evidence>
<dbReference type="PANTHER" id="PTHR43303">
    <property type="entry name" value="NADPH DEHYDROGENASE C23G7.10C-RELATED"/>
    <property type="match status" value="1"/>
</dbReference>
<sequence length="384" mass="41583">MTQLFSPLKIRGMQARNRVVISPMQQYSGDESGRATDWHLAHLTRFALGGAGIVFVESTAVEKRGRSTHGDIGLWEDEQIAPLARVAKALRDNGAVAAIQLGHTGRKASTQTWWHGHGPLGEADAARGEPPWPVVGPSPIPVGNGWPTPQTLSTTEVEAIVQAWANAARRAREAGFGALEVHGAHGYLVHQFLSPVANQRSDRYGQDRWTFALEVAEAVRREWPEDRPLFWRVSLADVIDGGLDFDEMVGLLRALKERGVDVVDCSSGGGIASYPTQGRSVSNSLQFRAELAGTLRAATGLQVMGVGLIIEPQQAEAHLQAGQADLIGVGREALYNPNWAVHAEVSLGANKEYATWPQQYRSYLIRRAAAADALRSPNASRSNA</sequence>
<dbReference type="InterPro" id="IPR044152">
    <property type="entry name" value="YqjM-like"/>
</dbReference>
<evidence type="ECO:0000313" key="8">
    <source>
        <dbReference type="Proteomes" id="UP001549320"/>
    </source>
</evidence>
<proteinExistence type="predicted"/>
<dbReference type="PANTHER" id="PTHR43303:SF4">
    <property type="entry name" value="NADPH DEHYDROGENASE C23G7.10C-RELATED"/>
    <property type="match status" value="1"/>
</dbReference>
<evidence type="ECO:0000313" key="7">
    <source>
        <dbReference type="EMBL" id="MET4579282.1"/>
    </source>
</evidence>
<comment type="cofactor">
    <cofactor evidence="1">
        <name>FMN</name>
        <dbReference type="ChEBI" id="CHEBI:58210"/>
    </cofactor>
</comment>
<dbReference type="Pfam" id="PF00724">
    <property type="entry name" value="Oxidored_FMN"/>
    <property type="match status" value="1"/>
</dbReference>
<keyword evidence="2" id="KW-0285">Flavoprotein</keyword>
<dbReference type="Gene3D" id="3.20.20.70">
    <property type="entry name" value="Aldolase class I"/>
    <property type="match status" value="1"/>
</dbReference>
<reference evidence="7 8" key="1">
    <citation type="submission" date="2024-06" db="EMBL/GenBank/DDBJ databases">
        <title>Sorghum-associated microbial communities from plants grown in Nebraska, USA.</title>
        <authorList>
            <person name="Schachtman D."/>
        </authorList>
    </citation>
    <scope>NUCLEOTIDE SEQUENCE [LARGE SCALE GENOMIC DNA]</scope>
    <source>
        <strain evidence="7 8">2709</strain>
    </source>
</reference>
<dbReference type="RefSeq" id="WP_354447245.1">
    <property type="nucleotide sequence ID" value="NZ_JBEPSH010000009.1"/>
</dbReference>
<keyword evidence="5" id="KW-0560">Oxidoreductase</keyword>
<evidence type="ECO:0000256" key="5">
    <source>
        <dbReference type="ARBA" id="ARBA00023002"/>
    </source>
</evidence>
<dbReference type="InterPro" id="IPR001155">
    <property type="entry name" value="OxRdtase_FMN_N"/>
</dbReference>
<feature type="domain" description="NADH:flavin oxidoreductase/NADH oxidase N-terminal" evidence="6">
    <location>
        <begin position="3"/>
        <end position="346"/>
    </location>
</feature>
<evidence type="ECO:0000256" key="2">
    <source>
        <dbReference type="ARBA" id="ARBA00022630"/>
    </source>
</evidence>
<dbReference type="EMBL" id="JBEPSH010000009">
    <property type="protein sequence ID" value="MET4579282.1"/>
    <property type="molecule type" value="Genomic_DNA"/>
</dbReference>
<name>A0ABV2QFG6_9BURK</name>
<organism evidence="7 8">
    <name type="scientific">Ottowia thiooxydans</name>
    <dbReference type="NCBI Taxonomy" id="219182"/>
    <lineage>
        <taxon>Bacteria</taxon>
        <taxon>Pseudomonadati</taxon>
        <taxon>Pseudomonadota</taxon>
        <taxon>Betaproteobacteria</taxon>
        <taxon>Burkholderiales</taxon>
        <taxon>Comamonadaceae</taxon>
        <taxon>Ottowia</taxon>
    </lineage>
</organism>
<evidence type="ECO:0000256" key="1">
    <source>
        <dbReference type="ARBA" id="ARBA00001917"/>
    </source>
</evidence>
<keyword evidence="4" id="KW-0521">NADP</keyword>
<keyword evidence="3" id="KW-0288">FMN</keyword>
<comment type="caution">
    <text evidence="7">The sequence shown here is derived from an EMBL/GenBank/DDBJ whole genome shotgun (WGS) entry which is preliminary data.</text>
</comment>
<accession>A0ABV2QFG6</accession>
<evidence type="ECO:0000256" key="3">
    <source>
        <dbReference type="ARBA" id="ARBA00022643"/>
    </source>
</evidence>
<dbReference type="SUPFAM" id="SSF51395">
    <property type="entry name" value="FMN-linked oxidoreductases"/>
    <property type="match status" value="1"/>
</dbReference>
<dbReference type="InterPro" id="IPR013785">
    <property type="entry name" value="Aldolase_TIM"/>
</dbReference>
<protein>
    <submittedName>
        <fullName evidence="7">2,4-dienoyl-CoA reductase-like NADH-dependent reductase (Old Yellow Enzyme family)</fullName>
    </submittedName>
</protein>
<dbReference type="Proteomes" id="UP001549320">
    <property type="component" value="Unassembled WGS sequence"/>
</dbReference>